<feature type="transmembrane region" description="Helical" evidence="1">
    <location>
        <begin position="48"/>
        <end position="67"/>
    </location>
</feature>
<evidence type="ECO:0000313" key="2">
    <source>
        <dbReference type="EMBL" id="AGA91291.1"/>
    </source>
</evidence>
<dbReference type="PATRIC" id="fig|765912.4.peg.2523"/>
<sequence length="199" mass="21192">MPENSIRTTVPHPLFGDPRRNWGWLLGLGVLSTILGVIGLGMLFTLSIASAFVFGVLLAAAGLMQFVDAFKCKGWKGTLSHLLIAVLYFVVGLVMLIDPLQAAVALTLVLGSALIVIGALRITSGFQHRSEPGWKWAIGAGVLSLLLGIVVLAQWPVSGIWVLGLIVAVELMANGWAYIFFGLAARKAAKREDEESVAA</sequence>
<dbReference type="OrthoDB" id="9815400at2"/>
<evidence type="ECO:0000256" key="1">
    <source>
        <dbReference type="SAM" id="Phobius"/>
    </source>
</evidence>
<dbReference type="EMBL" id="CP003051">
    <property type="protein sequence ID" value="AGA91291.1"/>
    <property type="molecule type" value="Genomic_DNA"/>
</dbReference>
<name>L0GZA0_9GAMM</name>
<evidence type="ECO:0008006" key="4">
    <source>
        <dbReference type="Google" id="ProtNLM"/>
    </source>
</evidence>
<dbReference type="HOGENOM" id="CLU_091585_2_0_6"/>
<dbReference type="GO" id="GO:0005886">
    <property type="term" value="C:plasma membrane"/>
    <property type="evidence" value="ECO:0007669"/>
    <property type="project" value="TreeGrafter"/>
</dbReference>
<dbReference type="InterPro" id="IPR005325">
    <property type="entry name" value="DUF308_memb"/>
</dbReference>
<keyword evidence="1" id="KW-1133">Transmembrane helix</keyword>
<dbReference type="InterPro" id="IPR052712">
    <property type="entry name" value="Acid_resist_chaperone_HdeD"/>
</dbReference>
<keyword evidence="3" id="KW-1185">Reference proteome</keyword>
<feature type="transmembrane region" description="Helical" evidence="1">
    <location>
        <begin position="134"/>
        <end position="153"/>
    </location>
</feature>
<keyword evidence="1" id="KW-0472">Membrane</keyword>
<organism evidence="2 3">
    <name type="scientific">Thioflavicoccus mobilis 8321</name>
    <dbReference type="NCBI Taxonomy" id="765912"/>
    <lineage>
        <taxon>Bacteria</taxon>
        <taxon>Pseudomonadati</taxon>
        <taxon>Pseudomonadota</taxon>
        <taxon>Gammaproteobacteria</taxon>
        <taxon>Chromatiales</taxon>
        <taxon>Chromatiaceae</taxon>
        <taxon>Thioflavicoccus</taxon>
    </lineage>
</organism>
<dbReference type="PANTHER" id="PTHR34989:SF1">
    <property type="entry name" value="PROTEIN HDED"/>
    <property type="match status" value="1"/>
</dbReference>
<dbReference type="eggNOG" id="COG3247">
    <property type="taxonomic scope" value="Bacteria"/>
</dbReference>
<dbReference type="Proteomes" id="UP000010816">
    <property type="component" value="Chromosome"/>
</dbReference>
<dbReference type="KEGG" id="tmb:Thimo_2567"/>
<dbReference type="STRING" id="765912.Thimo_2567"/>
<dbReference type="AlphaFoldDB" id="L0GZA0"/>
<dbReference type="PANTHER" id="PTHR34989">
    <property type="entry name" value="PROTEIN HDED"/>
    <property type="match status" value="1"/>
</dbReference>
<feature type="transmembrane region" description="Helical" evidence="1">
    <location>
        <begin position="79"/>
        <end position="97"/>
    </location>
</feature>
<protein>
    <recommendedName>
        <fullName evidence="4">HdeD family acid-resistance protein</fullName>
    </recommendedName>
</protein>
<keyword evidence="1" id="KW-0812">Transmembrane</keyword>
<proteinExistence type="predicted"/>
<gene>
    <name evidence="2" type="ORF">Thimo_2567</name>
</gene>
<dbReference type="Pfam" id="PF03729">
    <property type="entry name" value="DUF308"/>
    <property type="match status" value="1"/>
</dbReference>
<dbReference type="RefSeq" id="WP_015281424.1">
    <property type="nucleotide sequence ID" value="NC_019940.1"/>
</dbReference>
<accession>L0GZA0</accession>
<feature type="transmembrane region" description="Helical" evidence="1">
    <location>
        <begin position="21"/>
        <end position="42"/>
    </location>
</feature>
<feature type="transmembrane region" description="Helical" evidence="1">
    <location>
        <begin position="159"/>
        <end position="181"/>
    </location>
</feature>
<reference evidence="2 3" key="1">
    <citation type="submission" date="2011-09" db="EMBL/GenBank/DDBJ databases">
        <title>Complete sequence of chromosome of Thioflavicoccus mobilis 8321.</title>
        <authorList>
            <consortium name="US DOE Joint Genome Institute"/>
            <person name="Lucas S."/>
            <person name="Han J."/>
            <person name="Lapidus A."/>
            <person name="Cheng J.-F."/>
            <person name="Goodwin L."/>
            <person name="Pitluck S."/>
            <person name="Peters L."/>
            <person name="Ovchinnikova G."/>
            <person name="Lu M."/>
            <person name="Detter J.C."/>
            <person name="Han C."/>
            <person name="Tapia R."/>
            <person name="Land M."/>
            <person name="Hauser L."/>
            <person name="Kyrpides N."/>
            <person name="Ivanova N."/>
            <person name="Pagani I."/>
            <person name="Vogl K."/>
            <person name="Liu Z."/>
            <person name="Imhoff J."/>
            <person name="Thiel V."/>
            <person name="Frigaard N.-U."/>
            <person name="Bryant D."/>
            <person name="Woyke T."/>
        </authorList>
    </citation>
    <scope>NUCLEOTIDE SEQUENCE [LARGE SCALE GENOMIC DNA]</scope>
    <source>
        <strain evidence="2 3">8321</strain>
    </source>
</reference>
<feature type="transmembrane region" description="Helical" evidence="1">
    <location>
        <begin position="103"/>
        <end position="122"/>
    </location>
</feature>
<evidence type="ECO:0000313" key="3">
    <source>
        <dbReference type="Proteomes" id="UP000010816"/>
    </source>
</evidence>